<dbReference type="OrthoDB" id="530475at2"/>
<protein>
    <submittedName>
        <fullName evidence="1">Phosphonate C-P lyase system protein PhnG</fullName>
    </submittedName>
</protein>
<evidence type="ECO:0000313" key="2">
    <source>
        <dbReference type="Proteomes" id="UP000307956"/>
    </source>
</evidence>
<dbReference type="Proteomes" id="UP000307956">
    <property type="component" value="Unassembled WGS sequence"/>
</dbReference>
<dbReference type="EMBL" id="SSOD01000014">
    <property type="protein sequence ID" value="THF59242.1"/>
    <property type="molecule type" value="Genomic_DNA"/>
</dbReference>
<dbReference type="Pfam" id="PF06754">
    <property type="entry name" value="PhnG"/>
    <property type="match status" value="1"/>
</dbReference>
<evidence type="ECO:0000313" key="1">
    <source>
        <dbReference type="EMBL" id="THF59242.1"/>
    </source>
</evidence>
<dbReference type="GO" id="GO:0019634">
    <property type="term" value="P:organic phosphonate metabolic process"/>
    <property type="evidence" value="ECO:0007669"/>
    <property type="project" value="InterPro"/>
</dbReference>
<dbReference type="RefSeq" id="WP_136386027.1">
    <property type="nucleotide sequence ID" value="NZ_SSOD01000014.1"/>
</dbReference>
<sequence>MEITQEQRRGWLAVLARAPREALARVAGPVLADYAFEWLRRPETGLTMVRARIANGGDRFNLGEATVTRCALRHAGAGGATVGVGYVLGRDAERAEWVAGLDALLQQPALHAPLMAAVIAPLAQAGEARAKERHERAARSRVHFYTLQRGDAQ</sequence>
<dbReference type="GO" id="GO:0016829">
    <property type="term" value="F:lyase activity"/>
    <property type="evidence" value="ECO:0007669"/>
    <property type="project" value="UniProtKB-KW"/>
</dbReference>
<keyword evidence="2" id="KW-1185">Reference proteome</keyword>
<dbReference type="InterPro" id="IPR009609">
    <property type="entry name" value="Phosphonate_metab_PhnG"/>
</dbReference>
<dbReference type="GO" id="GO:0015716">
    <property type="term" value="P:organic phosphonate transport"/>
    <property type="evidence" value="ECO:0007669"/>
    <property type="project" value="InterPro"/>
</dbReference>
<gene>
    <name evidence="1" type="primary">phnG</name>
    <name evidence="1" type="ORF">E6O51_16080</name>
</gene>
<comment type="caution">
    <text evidence="1">The sequence shown here is derived from an EMBL/GenBank/DDBJ whole genome shotgun (WGS) entry which is preliminary data.</text>
</comment>
<reference evidence="1 2" key="1">
    <citation type="submission" date="2019-04" db="EMBL/GenBank/DDBJ databases">
        <title>Azoarcus rhizosphaerae sp. nov. isolated from rhizosphere of Ficus religiosa.</title>
        <authorList>
            <person name="Lin S.-Y."/>
            <person name="Hameed A."/>
            <person name="Hsu Y.-H."/>
            <person name="Young C.-C."/>
        </authorList>
    </citation>
    <scope>NUCLEOTIDE SEQUENCE [LARGE SCALE GENOMIC DNA]</scope>
    <source>
        <strain evidence="1 2">CC-YHH848</strain>
    </source>
</reference>
<proteinExistence type="predicted"/>
<keyword evidence="1" id="KW-0456">Lyase</keyword>
<organism evidence="1 2">
    <name type="scientific">Pseudothauera rhizosphaerae</name>
    <dbReference type="NCBI Taxonomy" id="2565932"/>
    <lineage>
        <taxon>Bacteria</taxon>
        <taxon>Pseudomonadati</taxon>
        <taxon>Pseudomonadota</taxon>
        <taxon>Betaproteobacteria</taxon>
        <taxon>Rhodocyclales</taxon>
        <taxon>Zoogloeaceae</taxon>
        <taxon>Pseudothauera</taxon>
    </lineage>
</organism>
<accession>A0A4S4AIY3</accession>
<dbReference type="NCBIfam" id="TIGR03293">
    <property type="entry name" value="PhnG_redo"/>
    <property type="match status" value="1"/>
</dbReference>
<dbReference type="AlphaFoldDB" id="A0A4S4AIY3"/>
<name>A0A4S4AIY3_9RHOO</name>